<feature type="domain" description="Secretin/TonB short N-terminal" evidence="4">
    <location>
        <begin position="49"/>
        <end position="99"/>
    </location>
</feature>
<organism evidence="5">
    <name type="scientific">Bacteroides ovatus</name>
    <dbReference type="NCBI Taxonomy" id="28116"/>
    <lineage>
        <taxon>Bacteria</taxon>
        <taxon>Pseudomonadati</taxon>
        <taxon>Bacteroidota</taxon>
        <taxon>Bacteroidia</taxon>
        <taxon>Bacteroidales</taxon>
        <taxon>Bacteroidaceae</taxon>
        <taxon>Bacteroides</taxon>
    </lineage>
</organism>
<dbReference type="AlphaFoldDB" id="A0A642C0L0"/>
<dbReference type="Gene3D" id="2.60.40.1120">
    <property type="entry name" value="Carboxypeptidase-like, regulatory domain"/>
    <property type="match status" value="1"/>
</dbReference>
<evidence type="ECO:0000256" key="3">
    <source>
        <dbReference type="ARBA" id="ARBA00023237"/>
    </source>
</evidence>
<reference evidence="5" key="1">
    <citation type="journal article" date="2019" name="Nat. Med.">
        <title>A library of human gut bacterial isolates paired with longitudinal multiomics data enables mechanistic microbiome research.</title>
        <authorList>
            <person name="Poyet M."/>
            <person name="Groussin M."/>
            <person name="Gibbons S.M."/>
            <person name="Avila-Pacheco J."/>
            <person name="Jiang X."/>
            <person name="Kearney S.M."/>
            <person name="Perrotta A.R."/>
            <person name="Berdy B."/>
            <person name="Zhao S."/>
            <person name="Lieberman T.D."/>
            <person name="Swanson P.K."/>
            <person name="Smith M."/>
            <person name="Roesemann S."/>
            <person name="Alexander J.E."/>
            <person name="Rich S.A."/>
            <person name="Livny J."/>
            <person name="Vlamakis H."/>
            <person name="Clish C."/>
            <person name="Bullock K."/>
            <person name="Deik A."/>
            <person name="Scott J."/>
            <person name="Pierce K.A."/>
            <person name="Xavier R.J."/>
            <person name="Alm E.J."/>
        </authorList>
    </citation>
    <scope>NUCLEOTIDE SEQUENCE</scope>
    <source>
        <strain evidence="5">BIOML-A16</strain>
    </source>
</reference>
<dbReference type="SUPFAM" id="SSF49464">
    <property type="entry name" value="Carboxypeptidase regulatory domain-like"/>
    <property type="match status" value="1"/>
</dbReference>
<evidence type="ECO:0000256" key="2">
    <source>
        <dbReference type="ARBA" id="ARBA00023136"/>
    </source>
</evidence>
<dbReference type="InterPro" id="IPR011662">
    <property type="entry name" value="Secretin/TonB_short_N"/>
</dbReference>
<dbReference type="Gene3D" id="3.55.50.30">
    <property type="match status" value="1"/>
</dbReference>
<name>A0A642C0L0_BACOV</name>
<sequence>MRISTFLLGACVFCSYAEDSHSQNARVSINKNNSQLEEILNEIESQTDYLFIYNNQVDVNRKVSVKAKTKPVSEVLDNLFKNAGIEYEMEGTHIILSSKSRDAIAATQQQTHVLTGRIVDNNGEAIIGANVVVKGTTNGTVTDIDGNFSLDVPQNSTIAISYIGCETQEIKITGAKTLNIVLKDNAIGLDDVVVIGYGSQRKSDLTGGIV</sequence>
<dbReference type="EMBL" id="VWFQ01000092">
    <property type="protein sequence ID" value="KAA4632315.1"/>
    <property type="molecule type" value="Genomic_DNA"/>
</dbReference>
<gene>
    <name evidence="5" type="ORF">F3B52_26790</name>
</gene>
<evidence type="ECO:0000313" key="5">
    <source>
        <dbReference type="EMBL" id="KAA4632315.1"/>
    </source>
</evidence>
<dbReference type="Pfam" id="PF07660">
    <property type="entry name" value="STN"/>
    <property type="match status" value="1"/>
</dbReference>
<comment type="caution">
    <text evidence="5">The sequence shown here is derived from an EMBL/GenBank/DDBJ whole genome shotgun (WGS) entry which is preliminary data.</text>
</comment>
<dbReference type="Pfam" id="PF13715">
    <property type="entry name" value="CarbopepD_reg_2"/>
    <property type="match status" value="1"/>
</dbReference>
<dbReference type="FunFam" id="2.60.40.1120:FF:000003">
    <property type="entry name" value="Outer membrane protein Omp121"/>
    <property type="match status" value="1"/>
</dbReference>
<dbReference type="InterPro" id="IPR008969">
    <property type="entry name" value="CarboxyPept-like_regulatory"/>
</dbReference>
<dbReference type="GO" id="GO:0019867">
    <property type="term" value="C:outer membrane"/>
    <property type="evidence" value="ECO:0007669"/>
    <property type="project" value="InterPro"/>
</dbReference>
<evidence type="ECO:0000259" key="4">
    <source>
        <dbReference type="SMART" id="SM00965"/>
    </source>
</evidence>
<dbReference type="SMART" id="SM00965">
    <property type="entry name" value="STN"/>
    <property type="match status" value="1"/>
</dbReference>
<keyword evidence="1" id="KW-0813">Transport</keyword>
<feature type="non-terminal residue" evidence="5">
    <location>
        <position position="210"/>
    </location>
</feature>
<evidence type="ECO:0000256" key="1">
    <source>
        <dbReference type="ARBA" id="ARBA00022448"/>
    </source>
</evidence>
<accession>A0A642C0L0</accession>
<keyword evidence="2" id="KW-0472">Membrane</keyword>
<protein>
    <submittedName>
        <fullName evidence="5">SusC/RagA family TonB-linked outer membrane protein</fullName>
    </submittedName>
</protein>
<keyword evidence="3" id="KW-0998">Cell outer membrane</keyword>
<proteinExistence type="predicted"/>